<evidence type="ECO:0000259" key="11">
    <source>
        <dbReference type="PROSITE" id="PS50024"/>
    </source>
</evidence>
<keyword evidence="14" id="KW-1185">Reference proteome</keyword>
<dbReference type="Gene3D" id="2.40.10.10">
    <property type="entry name" value="Trypsin-like serine proteases"/>
    <property type="match status" value="2"/>
</dbReference>
<dbReference type="PROSITE" id="PS00135">
    <property type="entry name" value="TRYPSIN_SER"/>
    <property type="match status" value="1"/>
</dbReference>
<dbReference type="GeneTree" id="ENSGT00940000163237"/>
<dbReference type="InterPro" id="IPR000082">
    <property type="entry name" value="SEA_dom"/>
</dbReference>
<dbReference type="GO" id="GO:0006508">
    <property type="term" value="P:proteolysis"/>
    <property type="evidence" value="ECO:0007669"/>
    <property type="project" value="UniProtKB-KW"/>
</dbReference>
<name>A0A674IUS2_9SAUR</name>
<keyword evidence="9" id="KW-1015">Disulfide bond</keyword>
<dbReference type="AlphaFoldDB" id="A0A674IUS2"/>
<dbReference type="Pfam" id="PF01390">
    <property type="entry name" value="SEA"/>
    <property type="match status" value="1"/>
</dbReference>
<evidence type="ECO:0000256" key="3">
    <source>
        <dbReference type="ARBA" id="ARBA00022692"/>
    </source>
</evidence>
<dbReference type="Proteomes" id="UP000472274">
    <property type="component" value="Unplaced"/>
</dbReference>
<keyword evidence="2 10" id="KW-0645">Protease</keyword>
<dbReference type="Ensembl" id="ENSTMTT00000011841.1">
    <property type="protein sequence ID" value="ENSTMTP00000011457.1"/>
    <property type="gene ID" value="ENSTMTG00000008278.1"/>
</dbReference>
<evidence type="ECO:0000256" key="2">
    <source>
        <dbReference type="ARBA" id="ARBA00022670"/>
    </source>
</evidence>
<accession>A0A674IUS2</accession>
<dbReference type="InterPro" id="IPR036364">
    <property type="entry name" value="SEA_dom_sf"/>
</dbReference>
<dbReference type="InterPro" id="IPR009003">
    <property type="entry name" value="Peptidase_S1_PA"/>
</dbReference>
<dbReference type="InterPro" id="IPR001314">
    <property type="entry name" value="Peptidase_S1A"/>
</dbReference>
<dbReference type="Pfam" id="PF00089">
    <property type="entry name" value="Trypsin"/>
    <property type="match status" value="1"/>
</dbReference>
<protein>
    <recommendedName>
        <fullName evidence="15">Transmembrane protease serine</fullName>
    </recommendedName>
</protein>
<dbReference type="PROSITE" id="PS00134">
    <property type="entry name" value="TRYPSIN_HIS"/>
    <property type="match status" value="1"/>
</dbReference>
<evidence type="ECO:0000259" key="12">
    <source>
        <dbReference type="PROSITE" id="PS50240"/>
    </source>
</evidence>
<comment type="subcellular location">
    <subcellularLocation>
        <location evidence="1">Membrane</location>
        <topology evidence="1">Single-pass type II membrane protein</topology>
    </subcellularLocation>
</comment>
<evidence type="ECO:0000256" key="8">
    <source>
        <dbReference type="ARBA" id="ARBA00023136"/>
    </source>
</evidence>
<dbReference type="InterPro" id="IPR001254">
    <property type="entry name" value="Trypsin_dom"/>
</dbReference>
<evidence type="ECO:0000256" key="9">
    <source>
        <dbReference type="ARBA" id="ARBA00023157"/>
    </source>
</evidence>
<dbReference type="InParanoid" id="A0A674IUS2"/>
<dbReference type="GO" id="GO:0016020">
    <property type="term" value="C:membrane"/>
    <property type="evidence" value="ECO:0007669"/>
    <property type="project" value="UniProtKB-SubCell"/>
</dbReference>
<keyword evidence="5 10" id="KW-0720">Serine protease</keyword>
<dbReference type="InterPro" id="IPR033116">
    <property type="entry name" value="TRYPSIN_SER"/>
</dbReference>
<keyword evidence="6" id="KW-0735">Signal-anchor</keyword>
<gene>
    <name evidence="13" type="primary">LOC112113542</name>
</gene>
<dbReference type="GO" id="GO:0004252">
    <property type="term" value="F:serine-type endopeptidase activity"/>
    <property type="evidence" value="ECO:0007669"/>
    <property type="project" value="InterPro"/>
</dbReference>
<dbReference type="PROSITE" id="PS50024">
    <property type="entry name" value="SEA"/>
    <property type="match status" value="1"/>
</dbReference>
<dbReference type="FunFam" id="2.40.10.10:FF:000003">
    <property type="entry name" value="Transmembrane serine protease 3"/>
    <property type="match status" value="1"/>
</dbReference>
<dbReference type="PANTHER" id="PTHR24252:SF28">
    <property type="entry name" value="TRANSMEMBRANE PROTEASE SERINE 11C ISOFORM X1"/>
    <property type="match status" value="1"/>
</dbReference>
<dbReference type="PRINTS" id="PR00722">
    <property type="entry name" value="CHYMOTRYPSIN"/>
</dbReference>
<evidence type="ECO:0000256" key="1">
    <source>
        <dbReference type="ARBA" id="ARBA00004606"/>
    </source>
</evidence>
<sequence length="428" mass="47569">MVHPVEGGDRAGCESLKSFCSSGSVMHGAFCCLCFRVVNKCRLGCNILDQDMYFYNGTFKITNVQYNREFDKHTSKEFRDLSTSVQMLVTNTFRASILNKKYIRSYVVKLSPDASGVVAELVLMFEFASNDNRAALSERIKSILLRQLQTNTGHLEIDPSTFKFSGKFLDPAKSVLSLIGCGIRGSKSPSYTDRITGGVSAQDGEWPWQASLQLSGIHRCGATLISDTWLVTAAHCFRGQLNPLRWTASFGTVIRPPKSRRSVRNIIIHEKYTNTIPNHDYDIAVVQLSSPVEFTSDIRMVCLPEKFYVFPHDTTCFVTGWGALQNQGPSINNLRRGEVKIIGTDICNRPEVYNGAITPGMVCAGYLEGKIDACQGDSGGPLVTEDRRGIWYLVGIVSWGDECAKPNKPGVYTRVTYYRDWIAAKTGI</sequence>
<proteinExistence type="predicted"/>
<evidence type="ECO:0000313" key="13">
    <source>
        <dbReference type="Ensembl" id="ENSTMTP00000011457.1"/>
    </source>
</evidence>
<dbReference type="CDD" id="cd00190">
    <property type="entry name" value="Tryp_SPc"/>
    <property type="match status" value="1"/>
</dbReference>
<dbReference type="PANTHER" id="PTHR24252">
    <property type="entry name" value="ACROSIN-RELATED"/>
    <property type="match status" value="1"/>
</dbReference>
<keyword evidence="3" id="KW-0812">Transmembrane</keyword>
<feature type="domain" description="SEA" evidence="11">
    <location>
        <begin position="51"/>
        <end position="169"/>
    </location>
</feature>
<evidence type="ECO:0000256" key="10">
    <source>
        <dbReference type="RuleBase" id="RU363034"/>
    </source>
</evidence>
<dbReference type="SUPFAM" id="SSF50494">
    <property type="entry name" value="Trypsin-like serine proteases"/>
    <property type="match status" value="1"/>
</dbReference>
<dbReference type="SUPFAM" id="SSF82671">
    <property type="entry name" value="SEA domain"/>
    <property type="match status" value="1"/>
</dbReference>
<dbReference type="InterPro" id="IPR018114">
    <property type="entry name" value="TRYPSIN_HIS"/>
</dbReference>
<evidence type="ECO:0008006" key="15">
    <source>
        <dbReference type="Google" id="ProtNLM"/>
    </source>
</evidence>
<evidence type="ECO:0000256" key="6">
    <source>
        <dbReference type="ARBA" id="ARBA00022968"/>
    </source>
</evidence>
<dbReference type="Gene3D" id="3.30.70.960">
    <property type="entry name" value="SEA domain"/>
    <property type="match status" value="1"/>
</dbReference>
<reference evidence="13" key="2">
    <citation type="submission" date="2025-09" db="UniProtKB">
        <authorList>
            <consortium name="Ensembl"/>
        </authorList>
    </citation>
    <scope>IDENTIFICATION</scope>
</reference>
<dbReference type="SMART" id="SM00020">
    <property type="entry name" value="Tryp_SPc"/>
    <property type="match status" value="1"/>
</dbReference>
<keyword evidence="4 10" id="KW-0378">Hydrolase</keyword>
<organism evidence="13 14">
    <name type="scientific">Terrapene triunguis</name>
    <name type="common">Three-toed box turtle</name>
    <dbReference type="NCBI Taxonomy" id="2587831"/>
    <lineage>
        <taxon>Eukaryota</taxon>
        <taxon>Metazoa</taxon>
        <taxon>Chordata</taxon>
        <taxon>Craniata</taxon>
        <taxon>Vertebrata</taxon>
        <taxon>Euteleostomi</taxon>
        <taxon>Archelosauria</taxon>
        <taxon>Testudinata</taxon>
        <taxon>Testudines</taxon>
        <taxon>Cryptodira</taxon>
        <taxon>Durocryptodira</taxon>
        <taxon>Testudinoidea</taxon>
        <taxon>Emydidae</taxon>
        <taxon>Terrapene</taxon>
    </lineage>
</organism>
<dbReference type="InterPro" id="IPR043504">
    <property type="entry name" value="Peptidase_S1_PA_chymotrypsin"/>
</dbReference>
<feature type="domain" description="Peptidase S1" evidence="12">
    <location>
        <begin position="195"/>
        <end position="427"/>
    </location>
</feature>
<dbReference type="PROSITE" id="PS50240">
    <property type="entry name" value="TRYPSIN_DOM"/>
    <property type="match status" value="1"/>
</dbReference>
<keyword evidence="8" id="KW-0472">Membrane</keyword>
<evidence type="ECO:0000256" key="4">
    <source>
        <dbReference type="ARBA" id="ARBA00022801"/>
    </source>
</evidence>
<evidence type="ECO:0000313" key="14">
    <source>
        <dbReference type="Proteomes" id="UP000472274"/>
    </source>
</evidence>
<evidence type="ECO:0000256" key="5">
    <source>
        <dbReference type="ARBA" id="ARBA00022825"/>
    </source>
</evidence>
<evidence type="ECO:0000256" key="7">
    <source>
        <dbReference type="ARBA" id="ARBA00022989"/>
    </source>
</evidence>
<keyword evidence="7" id="KW-1133">Transmembrane helix</keyword>
<reference evidence="13" key="1">
    <citation type="submission" date="2025-08" db="UniProtKB">
        <authorList>
            <consortium name="Ensembl"/>
        </authorList>
    </citation>
    <scope>IDENTIFICATION</scope>
</reference>